<evidence type="ECO:0000313" key="3">
    <source>
        <dbReference type="Proteomes" id="UP000664940"/>
    </source>
</evidence>
<gene>
    <name evidence="2" type="ORF">HJG60_010321</name>
</gene>
<evidence type="ECO:0000313" key="2">
    <source>
        <dbReference type="EMBL" id="KAF6119954.1"/>
    </source>
</evidence>
<comment type="caution">
    <text evidence="2">The sequence shown here is derived from an EMBL/GenBank/DDBJ whole genome shotgun (WGS) entry which is preliminary data.</text>
</comment>
<organism evidence="2 3">
    <name type="scientific">Phyllostomus discolor</name>
    <name type="common">pale spear-nosed bat</name>
    <dbReference type="NCBI Taxonomy" id="89673"/>
    <lineage>
        <taxon>Eukaryota</taxon>
        <taxon>Metazoa</taxon>
        <taxon>Chordata</taxon>
        <taxon>Craniata</taxon>
        <taxon>Vertebrata</taxon>
        <taxon>Euteleostomi</taxon>
        <taxon>Mammalia</taxon>
        <taxon>Eutheria</taxon>
        <taxon>Laurasiatheria</taxon>
        <taxon>Chiroptera</taxon>
        <taxon>Yangochiroptera</taxon>
        <taxon>Phyllostomidae</taxon>
        <taxon>Phyllostominae</taxon>
        <taxon>Phyllostomus</taxon>
    </lineage>
</organism>
<evidence type="ECO:0000256" key="1">
    <source>
        <dbReference type="SAM" id="MobiDB-lite"/>
    </source>
</evidence>
<name>A0A834AZV7_9CHIR</name>
<dbReference type="EMBL" id="JABVXQ010000003">
    <property type="protein sequence ID" value="KAF6119954.1"/>
    <property type="molecule type" value="Genomic_DNA"/>
</dbReference>
<protein>
    <submittedName>
        <fullName evidence="2">Uncharacterized protein</fullName>
    </submittedName>
</protein>
<sequence length="125" mass="14649">MKKEQRDYKQSERKKSRTDAHLLERNHREYRLFCFLLPPCSRRFPAQCCRLDASQPATTSEPQAGRENFFFLFFFPSSFLLPSLLPHPPLSLLHILRKTIAFPENTSRISPYIFNCPELGHTVPP</sequence>
<dbReference type="Proteomes" id="UP000664940">
    <property type="component" value="Unassembled WGS sequence"/>
</dbReference>
<accession>A0A834AZV7</accession>
<reference evidence="2 3" key="1">
    <citation type="journal article" date="2020" name="Nature">
        <title>Six reference-quality genomes reveal evolution of bat adaptations.</title>
        <authorList>
            <person name="Jebb D."/>
            <person name="Huang Z."/>
            <person name="Pippel M."/>
            <person name="Hughes G.M."/>
            <person name="Lavrichenko K."/>
            <person name="Devanna P."/>
            <person name="Winkler S."/>
            <person name="Jermiin L.S."/>
            <person name="Skirmuntt E.C."/>
            <person name="Katzourakis A."/>
            <person name="Burkitt-Gray L."/>
            <person name="Ray D.A."/>
            <person name="Sullivan K.A.M."/>
            <person name="Roscito J.G."/>
            <person name="Kirilenko B.M."/>
            <person name="Davalos L.M."/>
            <person name="Corthals A.P."/>
            <person name="Power M.L."/>
            <person name="Jones G."/>
            <person name="Ransome R.D."/>
            <person name="Dechmann D.K.N."/>
            <person name="Locatelli A.G."/>
            <person name="Puechmaille S.J."/>
            <person name="Fedrigo O."/>
            <person name="Jarvis E.D."/>
            <person name="Hiller M."/>
            <person name="Vernes S.C."/>
            <person name="Myers E.W."/>
            <person name="Teeling E.C."/>
        </authorList>
    </citation>
    <scope>NUCLEOTIDE SEQUENCE [LARGE SCALE GENOMIC DNA]</scope>
    <source>
        <strain evidence="2">Bat1K_MPI-CBG_1</strain>
    </source>
</reference>
<dbReference type="AlphaFoldDB" id="A0A834AZV7"/>
<proteinExistence type="predicted"/>
<feature type="region of interest" description="Disordered" evidence="1">
    <location>
        <begin position="1"/>
        <end position="20"/>
    </location>
</feature>